<dbReference type="STRING" id="623281.SAMN05421747_114101"/>
<evidence type="ECO:0000313" key="4">
    <source>
        <dbReference type="Proteomes" id="UP000199577"/>
    </source>
</evidence>
<dbReference type="Gene3D" id="2.20.110.10">
    <property type="entry name" value="Histone H3 K4-specific methyltransferase SET7/9 N-terminal domain"/>
    <property type="match status" value="1"/>
</dbReference>
<dbReference type="Gene3D" id="3.30.1150.10">
    <property type="match status" value="1"/>
</dbReference>
<sequence>MRFLVNHAVFALMVLPLLTVPERLCAQQETVTYRKNNEAIVANLDSADYVRVIRAPRLGFELPQLEEYYPNEQLKRKGNILDAESYPKFHGAVVEYYENGRKKSEAFYDEGLRVGQAKYYYRNGQLKKEMWHGKRPNDQTNEFTDVVTDTLVNYYDSLGTALVVNGAGYVREEIGKDFEEGEYRGGVRVGKWIGSFQKQRYTFSEQYENGVVVYGVSTDRQGNTFPYSSIQTPPQYNGGIAKLMALIGRKYRYPKAAIRGGIHGKVVLGFVVENDGSVNEIRVIHDLGYGTGEEGVRVLNKASKWKPGYKRGVPVRVAYSLPIRLISP</sequence>
<dbReference type="PROSITE" id="PS52015">
    <property type="entry name" value="TONB_CTD"/>
    <property type="match status" value="1"/>
</dbReference>
<keyword evidence="4" id="KW-1185">Reference proteome</keyword>
<dbReference type="InterPro" id="IPR051045">
    <property type="entry name" value="TonB-dependent_transducer"/>
</dbReference>
<dbReference type="InterPro" id="IPR037682">
    <property type="entry name" value="TonB_C"/>
</dbReference>
<feature type="signal peptide" evidence="1">
    <location>
        <begin position="1"/>
        <end position="26"/>
    </location>
</feature>
<gene>
    <name evidence="3" type="ORF">SAMN05421747_114101</name>
</gene>
<dbReference type="Proteomes" id="UP000199577">
    <property type="component" value="Unassembled WGS sequence"/>
</dbReference>
<dbReference type="GO" id="GO:0098797">
    <property type="term" value="C:plasma membrane protein complex"/>
    <property type="evidence" value="ECO:0007669"/>
    <property type="project" value="TreeGrafter"/>
</dbReference>
<keyword evidence="1" id="KW-0732">Signal</keyword>
<evidence type="ECO:0000259" key="2">
    <source>
        <dbReference type="PROSITE" id="PS52015"/>
    </source>
</evidence>
<dbReference type="Pfam" id="PF03544">
    <property type="entry name" value="TonB_C"/>
    <property type="match status" value="1"/>
</dbReference>
<dbReference type="Pfam" id="PF07661">
    <property type="entry name" value="MORN_2"/>
    <property type="match status" value="2"/>
</dbReference>
<accession>A0A1I1KCU1</accession>
<dbReference type="InterPro" id="IPR011652">
    <property type="entry name" value="MORN_2"/>
</dbReference>
<dbReference type="PANTHER" id="PTHR33446:SF2">
    <property type="entry name" value="PROTEIN TONB"/>
    <property type="match status" value="1"/>
</dbReference>
<evidence type="ECO:0000256" key="1">
    <source>
        <dbReference type="SAM" id="SignalP"/>
    </source>
</evidence>
<dbReference type="SUPFAM" id="SSF82185">
    <property type="entry name" value="Histone H3 K4-specific methyltransferase SET7/9 N-terminal domain"/>
    <property type="match status" value="1"/>
</dbReference>
<dbReference type="EMBL" id="FOLL01000014">
    <property type="protein sequence ID" value="SFC55933.1"/>
    <property type="molecule type" value="Genomic_DNA"/>
</dbReference>
<feature type="domain" description="TonB C-terminal" evidence="2">
    <location>
        <begin position="238"/>
        <end position="328"/>
    </location>
</feature>
<dbReference type="OrthoDB" id="649093at2"/>
<proteinExistence type="predicted"/>
<dbReference type="PANTHER" id="PTHR33446">
    <property type="entry name" value="PROTEIN TONB-RELATED"/>
    <property type="match status" value="1"/>
</dbReference>
<dbReference type="RefSeq" id="WP_090974300.1">
    <property type="nucleotide sequence ID" value="NZ_FOLL01000014.1"/>
</dbReference>
<protein>
    <submittedName>
        <fullName evidence="3">TonB family C-terminal domain-containing protein</fullName>
    </submittedName>
</protein>
<feature type="chain" id="PRO_5011469533" evidence="1">
    <location>
        <begin position="27"/>
        <end position="328"/>
    </location>
</feature>
<name>A0A1I1KCU1_9SPHI</name>
<organism evidence="3 4">
    <name type="scientific">Parapedobacter composti</name>
    <dbReference type="NCBI Taxonomy" id="623281"/>
    <lineage>
        <taxon>Bacteria</taxon>
        <taxon>Pseudomonadati</taxon>
        <taxon>Bacteroidota</taxon>
        <taxon>Sphingobacteriia</taxon>
        <taxon>Sphingobacteriales</taxon>
        <taxon>Sphingobacteriaceae</taxon>
        <taxon>Parapedobacter</taxon>
    </lineage>
</organism>
<dbReference type="AlphaFoldDB" id="A0A1I1KCU1"/>
<reference evidence="3 4" key="1">
    <citation type="submission" date="2016-10" db="EMBL/GenBank/DDBJ databases">
        <authorList>
            <person name="de Groot N.N."/>
        </authorList>
    </citation>
    <scope>NUCLEOTIDE SEQUENCE [LARGE SCALE GENOMIC DNA]</scope>
    <source>
        <strain evidence="3 4">DSM 22900</strain>
    </source>
</reference>
<dbReference type="GO" id="GO:0055085">
    <property type="term" value="P:transmembrane transport"/>
    <property type="evidence" value="ECO:0007669"/>
    <property type="project" value="InterPro"/>
</dbReference>
<evidence type="ECO:0000313" key="3">
    <source>
        <dbReference type="EMBL" id="SFC55933.1"/>
    </source>
</evidence>
<dbReference type="GO" id="GO:0031992">
    <property type="term" value="F:energy transducer activity"/>
    <property type="evidence" value="ECO:0007669"/>
    <property type="project" value="TreeGrafter"/>
</dbReference>
<dbReference type="SUPFAM" id="SSF74653">
    <property type="entry name" value="TolA/TonB C-terminal domain"/>
    <property type="match status" value="1"/>
</dbReference>